<accession>A0A512DUJ4</accession>
<evidence type="ECO:0000313" key="4">
    <source>
        <dbReference type="Proteomes" id="UP000321523"/>
    </source>
</evidence>
<feature type="signal peptide" evidence="1">
    <location>
        <begin position="1"/>
        <end position="26"/>
    </location>
</feature>
<evidence type="ECO:0000313" key="3">
    <source>
        <dbReference type="EMBL" id="GEO39910.1"/>
    </source>
</evidence>
<dbReference type="PANTHER" id="PTHR30535:SF7">
    <property type="entry name" value="IRON(III) DICITRATE-BINDING PROTEIN"/>
    <property type="match status" value="1"/>
</dbReference>
<dbReference type="RefSeq" id="WP_044434407.1">
    <property type="nucleotide sequence ID" value="NZ_BJYZ01000018.1"/>
</dbReference>
<evidence type="ECO:0000259" key="2">
    <source>
        <dbReference type="PROSITE" id="PS50983"/>
    </source>
</evidence>
<keyword evidence="4" id="KW-1185">Reference proteome</keyword>
<reference evidence="3 4" key="1">
    <citation type="submission" date="2019-07" db="EMBL/GenBank/DDBJ databases">
        <title>Whole genome shotgun sequence of Skermanella aerolata NBRC 106429.</title>
        <authorList>
            <person name="Hosoyama A."/>
            <person name="Uohara A."/>
            <person name="Ohji S."/>
            <person name="Ichikawa N."/>
        </authorList>
    </citation>
    <scope>NUCLEOTIDE SEQUENCE [LARGE SCALE GENOMIC DNA]</scope>
    <source>
        <strain evidence="3 4">NBRC 106429</strain>
    </source>
</reference>
<name>A0A512DUJ4_9PROT</name>
<dbReference type="Proteomes" id="UP000321523">
    <property type="component" value="Unassembled WGS sequence"/>
</dbReference>
<keyword evidence="1" id="KW-0732">Signal</keyword>
<gene>
    <name evidence="3" type="ORF">SAE02_40580</name>
</gene>
<dbReference type="PROSITE" id="PS50983">
    <property type="entry name" value="FE_B12_PBP"/>
    <property type="match status" value="1"/>
</dbReference>
<protein>
    <submittedName>
        <fullName evidence="3">ABC transporter substrate-binding protein</fullName>
    </submittedName>
</protein>
<dbReference type="OrthoDB" id="9797850at2"/>
<dbReference type="Pfam" id="PF01497">
    <property type="entry name" value="Peripla_BP_2"/>
    <property type="match status" value="1"/>
</dbReference>
<dbReference type="InterPro" id="IPR050902">
    <property type="entry name" value="ABC_Transporter_SBP"/>
</dbReference>
<sequence length="341" mass="36813">MNVLKSLLTLSGLFAVIGLAASPSLADPTRYPLTIENCGTQVTIEKPPKRAVGLGQNSAEILLLLGLQDRMVGTAFWPSKVMPQLAEMNAKVKLLTVEFPTFESILVEDPDFVAAALPVLLGPNSKVAKRGDFDKVGVPTYLSPSTCLDTKNAKDVYGSRSQLWSMDQLYQEIDELSRIFDVADHGQALIADFKAREAALRSNVPKDARKLSYVFWFSSPSPSADAYLGGKNGASGFIADLLGGTNAIASESEWPTLGWEGIIAANPDVIVVANLDRNRWELDRPEAKIKFLTTDAAVSQMPAVKNNAMVVMDGQAMNPTVRTLYGAEQVAGQLKTLGLLK</sequence>
<feature type="chain" id="PRO_5022223010" evidence="1">
    <location>
        <begin position="27"/>
        <end position="341"/>
    </location>
</feature>
<dbReference type="Gene3D" id="3.40.50.1980">
    <property type="entry name" value="Nitrogenase molybdenum iron protein domain"/>
    <property type="match status" value="2"/>
</dbReference>
<dbReference type="SUPFAM" id="SSF53807">
    <property type="entry name" value="Helical backbone' metal receptor"/>
    <property type="match status" value="1"/>
</dbReference>
<dbReference type="PANTHER" id="PTHR30535">
    <property type="entry name" value="VITAMIN B12-BINDING PROTEIN"/>
    <property type="match status" value="1"/>
</dbReference>
<feature type="domain" description="Fe/B12 periplasmic-binding" evidence="2">
    <location>
        <begin position="50"/>
        <end position="341"/>
    </location>
</feature>
<dbReference type="InterPro" id="IPR002491">
    <property type="entry name" value="ABC_transptr_periplasmic_BD"/>
</dbReference>
<dbReference type="EMBL" id="BJYZ01000018">
    <property type="protein sequence ID" value="GEO39910.1"/>
    <property type="molecule type" value="Genomic_DNA"/>
</dbReference>
<evidence type="ECO:0000256" key="1">
    <source>
        <dbReference type="SAM" id="SignalP"/>
    </source>
</evidence>
<organism evidence="3 4">
    <name type="scientific">Skermanella aerolata</name>
    <dbReference type="NCBI Taxonomy" id="393310"/>
    <lineage>
        <taxon>Bacteria</taxon>
        <taxon>Pseudomonadati</taxon>
        <taxon>Pseudomonadota</taxon>
        <taxon>Alphaproteobacteria</taxon>
        <taxon>Rhodospirillales</taxon>
        <taxon>Azospirillaceae</taxon>
        <taxon>Skermanella</taxon>
    </lineage>
</organism>
<comment type="caution">
    <text evidence="3">The sequence shown here is derived from an EMBL/GenBank/DDBJ whole genome shotgun (WGS) entry which is preliminary data.</text>
</comment>
<dbReference type="AlphaFoldDB" id="A0A512DUJ4"/>
<proteinExistence type="predicted"/>